<keyword evidence="3" id="KW-0964">Secreted</keyword>
<evidence type="ECO:0000256" key="1">
    <source>
        <dbReference type="ARBA" id="ARBA00004613"/>
    </source>
</evidence>
<dbReference type="PANTHER" id="PTHR24276">
    <property type="entry name" value="POLYSERASE-RELATED"/>
    <property type="match status" value="1"/>
</dbReference>
<evidence type="ECO:0000256" key="2">
    <source>
        <dbReference type="ARBA" id="ARBA00007664"/>
    </source>
</evidence>
<evidence type="ECO:0000256" key="5">
    <source>
        <dbReference type="RuleBase" id="RU363034"/>
    </source>
</evidence>
<feature type="signal peptide" evidence="6">
    <location>
        <begin position="1"/>
        <end position="24"/>
    </location>
</feature>
<evidence type="ECO:0000313" key="8">
    <source>
        <dbReference type="EMBL" id="SNR45418.1"/>
    </source>
</evidence>
<dbReference type="InterPro" id="IPR050430">
    <property type="entry name" value="Peptidase_S1"/>
</dbReference>
<dbReference type="EMBL" id="FZNW01000006">
    <property type="protein sequence ID" value="SNR45418.1"/>
    <property type="molecule type" value="Genomic_DNA"/>
</dbReference>
<comment type="subcellular location">
    <subcellularLocation>
        <location evidence="1">Secreted</location>
    </subcellularLocation>
</comment>
<dbReference type="PROSITE" id="PS00135">
    <property type="entry name" value="TRYPSIN_SER"/>
    <property type="match status" value="1"/>
</dbReference>
<dbReference type="PROSITE" id="PS00134">
    <property type="entry name" value="TRYPSIN_HIS"/>
    <property type="match status" value="1"/>
</dbReference>
<evidence type="ECO:0000256" key="6">
    <source>
        <dbReference type="SAM" id="SignalP"/>
    </source>
</evidence>
<dbReference type="InterPro" id="IPR001314">
    <property type="entry name" value="Peptidase_S1A"/>
</dbReference>
<dbReference type="PRINTS" id="PR00722">
    <property type="entry name" value="CHYMOTRYPSIN"/>
</dbReference>
<evidence type="ECO:0000256" key="3">
    <source>
        <dbReference type="ARBA" id="ARBA00022525"/>
    </source>
</evidence>
<dbReference type="PROSITE" id="PS50240">
    <property type="entry name" value="TRYPSIN_DOM"/>
    <property type="match status" value="1"/>
</dbReference>
<dbReference type="RefSeq" id="WP_245818602.1">
    <property type="nucleotide sequence ID" value="NZ_FZNW01000006.1"/>
</dbReference>
<dbReference type="PANTHER" id="PTHR24276:SF98">
    <property type="entry name" value="FI18310P1-RELATED"/>
    <property type="match status" value="1"/>
</dbReference>
<sequence>MRARSKLVSSMIAAAVLGTVGVFGAFGGTTASATANHAGAQPFIVGGDRASVSDHPYVVYLEDSGGTQYCGGTLIDDRTVLTAAHCVANVPRHRYSVVAGRQDTRDSNGMDSDVERVWIPEDYRSVREGSDIAVLTLERRIPYESARVARSGQHDVYSEGTIAEVYGWGRTSEGGTRSTDLRSAEVPVRPDSACDEAYDDYDPETMVCAGYPEGGVDACQGDSGGPLMVDDTLIGIVSWGEGCGRSGKPGVYTDVSAFTDAIEGSGRNDDHEPGGLPILGG</sequence>
<dbReference type="InterPro" id="IPR043504">
    <property type="entry name" value="Peptidase_S1_PA_chymotrypsin"/>
</dbReference>
<evidence type="ECO:0000313" key="9">
    <source>
        <dbReference type="Proteomes" id="UP000198348"/>
    </source>
</evidence>
<dbReference type="FunFam" id="2.40.10.10:FF:000047">
    <property type="entry name" value="Trypsin eta"/>
    <property type="match status" value="1"/>
</dbReference>
<evidence type="ECO:0000259" key="7">
    <source>
        <dbReference type="PROSITE" id="PS50240"/>
    </source>
</evidence>
<comment type="similarity">
    <text evidence="2">Belongs to the peptidase S1 family.</text>
</comment>
<dbReference type="GO" id="GO:0004252">
    <property type="term" value="F:serine-type endopeptidase activity"/>
    <property type="evidence" value="ECO:0007669"/>
    <property type="project" value="InterPro"/>
</dbReference>
<keyword evidence="5" id="KW-0720">Serine protease</keyword>
<dbReference type="InterPro" id="IPR033116">
    <property type="entry name" value="TRYPSIN_SER"/>
</dbReference>
<dbReference type="GO" id="GO:0006508">
    <property type="term" value="P:proteolysis"/>
    <property type="evidence" value="ECO:0007669"/>
    <property type="project" value="UniProtKB-KW"/>
</dbReference>
<dbReference type="SUPFAM" id="SSF50494">
    <property type="entry name" value="Trypsin-like serine proteases"/>
    <property type="match status" value="1"/>
</dbReference>
<protein>
    <submittedName>
        <fullName evidence="8">Chymotrypsin. Serine peptidase. MEROPS family S01A</fullName>
    </submittedName>
</protein>
<keyword evidence="9" id="KW-1185">Reference proteome</keyword>
<dbReference type="SMART" id="SM00020">
    <property type="entry name" value="Tryp_SPc"/>
    <property type="match status" value="1"/>
</dbReference>
<feature type="chain" id="PRO_5012104910" evidence="6">
    <location>
        <begin position="25"/>
        <end position="281"/>
    </location>
</feature>
<dbReference type="Gene3D" id="2.40.10.10">
    <property type="entry name" value="Trypsin-like serine proteases"/>
    <property type="match status" value="1"/>
</dbReference>
<feature type="domain" description="Peptidase S1" evidence="7">
    <location>
        <begin position="44"/>
        <end position="267"/>
    </location>
</feature>
<dbReference type="InterPro" id="IPR009003">
    <property type="entry name" value="Peptidase_S1_PA"/>
</dbReference>
<name>A0A238WG51_9PSEU</name>
<dbReference type="GO" id="GO:0051604">
    <property type="term" value="P:protein maturation"/>
    <property type="evidence" value="ECO:0007669"/>
    <property type="project" value="UniProtKB-ARBA"/>
</dbReference>
<dbReference type="Proteomes" id="UP000198348">
    <property type="component" value="Unassembled WGS sequence"/>
</dbReference>
<organism evidence="8 9">
    <name type="scientific">Haloechinothrix alba</name>
    <dbReference type="NCBI Taxonomy" id="664784"/>
    <lineage>
        <taxon>Bacteria</taxon>
        <taxon>Bacillati</taxon>
        <taxon>Actinomycetota</taxon>
        <taxon>Actinomycetes</taxon>
        <taxon>Pseudonocardiales</taxon>
        <taxon>Pseudonocardiaceae</taxon>
        <taxon>Haloechinothrix</taxon>
    </lineage>
</organism>
<keyword evidence="6" id="KW-0732">Signal</keyword>
<reference evidence="8 9" key="1">
    <citation type="submission" date="2017-06" db="EMBL/GenBank/DDBJ databases">
        <authorList>
            <person name="Kim H.J."/>
            <person name="Triplett B.A."/>
        </authorList>
    </citation>
    <scope>NUCLEOTIDE SEQUENCE [LARGE SCALE GENOMIC DNA]</scope>
    <source>
        <strain evidence="8 9">DSM 45207</strain>
    </source>
</reference>
<gene>
    <name evidence="8" type="ORF">SAMN06265360_106130</name>
</gene>
<keyword evidence="5" id="KW-0645">Protease</keyword>
<keyword evidence="5" id="KW-0378">Hydrolase</keyword>
<dbReference type="CDD" id="cd00190">
    <property type="entry name" value="Tryp_SPc"/>
    <property type="match status" value="1"/>
</dbReference>
<keyword evidence="4" id="KW-1015">Disulfide bond</keyword>
<dbReference type="Pfam" id="PF00089">
    <property type="entry name" value="Trypsin"/>
    <property type="match status" value="1"/>
</dbReference>
<dbReference type="GO" id="GO:0005576">
    <property type="term" value="C:extracellular region"/>
    <property type="evidence" value="ECO:0007669"/>
    <property type="project" value="UniProtKB-SubCell"/>
</dbReference>
<dbReference type="InterPro" id="IPR018114">
    <property type="entry name" value="TRYPSIN_HIS"/>
</dbReference>
<dbReference type="AlphaFoldDB" id="A0A238WG51"/>
<proteinExistence type="inferred from homology"/>
<dbReference type="InterPro" id="IPR001254">
    <property type="entry name" value="Trypsin_dom"/>
</dbReference>
<evidence type="ECO:0000256" key="4">
    <source>
        <dbReference type="ARBA" id="ARBA00023157"/>
    </source>
</evidence>
<accession>A0A238WG51</accession>